<dbReference type="AlphaFoldDB" id="A0A812ILH0"/>
<name>A0A812ILH0_9DINO</name>
<gene>
    <name evidence="1" type="ORF">SNAT2548_LOCUS4501</name>
</gene>
<dbReference type="SUPFAM" id="SSF63829">
    <property type="entry name" value="Calcium-dependent phosphotriesterase"/>
    <property type="match status" value="1"/>
</dbReference>
<proteinExistence type="predicted"/>
<dbReference type="PANTHER" id="PTHR35378:SF1">
    <property type="entry name" value="C2H2-TYPE DOMAIN-CONTAINING PROTEIN"/>
    <property type="match status" value="1"/>
</dbReference>
<evidence type="ECO:0000313" key="2">
    <source>
        <dbReference type="Proteomes" id="UP000604046"/>
    </source>
</evidence>
<comment type="caution">
    <text evidence="1">The sequence shown here is derived from an EMBL/GenBank/DDBJ whole genome shotgun (WGS) entry which is preliminary data.</text>
</comment>
<sequence length="317" mass="35824">MDIRPSNVRFSHDSISHRFSCGRLLINTLAELESGRTHISVIPLMKVTRVGDLWFAYNGNRRLWVFKSLETKGFLRTIKVQVANQQIPRNRFTTDNMGVSVRVRGQPQLNLQSDTSSSSSSWKLWVCISDGRIEQSLLDSYDPESDEPDCLALNLDEPGYFLFRSDGSWKYRGMPDDMHDAIEEELQESDNDPSKVFCGSDGRYFIAFEQGNQIWDGASRSFSKAVRQGPAVEAVAFSPDGGYWLRREDGSTTWLRVPRSLDRLLESSEESPEYVSMSSIGGWFARFPDGSWEHRNIPASCAEALTLKGGPDVSCIR</sequence>
<dbReference type="Proteomes" id="UP000604046">
    <property type="component" value="Unassembled WGS sequence"/>
</dbReference>
<evidence type="ECO:0000313" key="1">
    <source>
        <dbReference type="EMBL" id="CAE7037556.1"/>
    </source>
</evidence>
<dbReference type="PANTHER" id="PTHR35378">
    <property type="entry name" value="UNNAMED PRODUCT"/>
    <property type="match status" value="1"/>
</dbReference>
<keyword evidence="2" id="KW-1185">Reference proteome</keyword>
<dbReference type="OrthoDB" id="415230at2759"/>
<protein>
    <submittedName>
        <fullName evidence="1">Uncharacterized protein</fullName>
    </submittedName>
</protein>
<organism evidence="1 2">
    <name type="scientific">Symbiodinium natans</name>
    <dbReference type="NCBI Taxonomy" id="878477"/>
    <lineage>
        <taxon>Eukaryota</taxon>
        <taxon>Sar</taxon>
        <taxon>Alveolata</taxon>
        <taxon>Dinophyceae</taxon>
        <taxon>Suessiales</taxon>
        <taxon>Symbiodiniaceae</taxon>
        <taxon>Symbiodinium</taxon>
    </lineage>
</organism>
<accession>A0A812ILH0</accession>
<dbReference type="EMBL" id="CAJNDS010000278">
    <property type="protein sequence ID" value="CAE7037556.1"/>
    <property type="molecule type" value="Genomic_DNA"/>
</dbReference>
<reference evidence="1" key="1">
    <citation type="submission" date="2021-02" db="EMBL/GenBank/DDBJ databases">
        <authorList>
            <person name="Dougan E. K."/>
            <person name="Rhodes N."/>
            <person name="Thang M."/>
            <person name="Chan C."/>
        </authorList>
    </citation>
    <scope>NUCLEOTIDE SEQUENCE</scope>
</reference>